<evidence type="ECO:0000313" key="2">
    <source>
        <dbReference type="Proteomes" id="UP000233526"/>
    </source>
</evidence>
<protein>
    <submittedName>
        <fullName evidence="1">Uncharacterized protein</fullName>
    </submittedName>
</protein>
<evidence type="ECO:0000313" key="1">
    <source>
        <dbReference type="EMBL" id="PKQ75051.1"/>
    </source>
</evidence>
<reference evidence="1 2" key="1">
    <citation type="journal article" date="2017" name="Front. Microbiol.">
        <title>Strong Genomic and Phenotypic Heterogeneity in the Aeromonas sobria Species Complex.</title>
        <authorList>
            <person name="Gauthier J."/>
            <person name="Vincent A.T."/>
            <person name="Charette S.J."/>
            <person name="Derome N."/>
        </authorList>
    </citation>
    <scope>NUCLEOTIDE SEQUENCE [LARGE SCALE GENOMIC DNA]</scope>
    <source>
        <strain evidence="1 2">JF2635</strain>
    </source>
</reference>
<dbReference type="Proteomes" id="UP000233526">
    <property type="component" value="Unassembled WGS sequence"/>
</dbReference>
<accession>A0A2N3IT72</accession>
<dbReference type="RefSeq" id="WP_101319603.1">
    <property type="nucleotide sequence ID" value="NZ_CAWNSS010000050.1"/>
</dbReference>
<organism evidence="1 2">
    <name type="scientific">Aeromonas sobria</name>
    <dbReference type="NCBI Taxonomy" id="646"/>
    <lineage>
        <taxon>Bacteria</taxon>
        <taxon>Pseudomonadati</taxon>
        <taxon>Pseudomonadota</taxon>
        <taxon>Gammaproteobacteria</taxon>
        <taxon>Aeromonadales</taxon>
        <taxon>Aeromonadaceae</taxon>
        <taxon>Aeromonas</taxon>
    </lineage>
</organism>
<comment type="caution">
    <text evidence="1">The sequence shown here is derived from an EMBL/GenBank/DDBJ whole genome shotgun (WGS) entry which is preliminary data.</text>
</comment>
<proteinExistence type="predicted"/>
<gene>
    <name evidence="1" type="ORF">AOX56_20220</name>
</gene>
<dbReference type="EMBL" id="LJZX01000050">
    <property type="protein sequence ID" value="PKQ75051.1"/>
    <property type="molecule type" value="Genomic_DNA"/>
</dbReference>
<sequence>MIDSLITRIRALAHQFRLGQSLAASQTLPGLLQEALTAQGSLPPDLIASLLHSQERQDWLGLADYLEYELVHTLTTPSSPTIAGDVS</sequence>
<name>A0A2N3IT72_AERSO</name>
<dbReference type="AlphaFoldDB" id="A0A2N3IT72"/>